<keyword evidence="3 5" id="KW-0371">Homeobox</keyword>
<evidence type="ECO:0000256" key="7">
    <source>
        <dbReference type="SAM" id="MobiDB-lite"/>
    </source>
</evidence>
<dbReference type="InterPro" id="IPR009057">
    <property type="entry name" value="Homeodomain-like_sf"/>
</dbReference>
<dbReference type="GO" id="GO:0000978">
    <property type="term" value="F:RNA polymerase II cis-regulatory region sequence-specific DNA binding"/>
    <property type="evidence" value="ECO:0007669"/>
    <property type="project" value="TreeGrafter"/>
</dbReference>
<dbReference type="GO" id="GO:0030154">
    <property type="term" value="P:cell differentiation"/>
    <property type="evidence" value="ECO:0007669"/>
    <property type="project" value="TreeGrafter"/>
</dbReference>
<evidence type="ECO:0000259" key="9">
    <source>
        <dbReference type="PROSITE" id="PS50071"/>
    </source>
</evidence>
<feature type="DNA-binding region" description="Homeobox" evidence="5">
    <location>
        <begin position="915"/>
        <end position="974"/>
    </location>
</feature>
<feature type="compositionally biased region" description="Basic residues" evidence="7">
    <location>
        <begin position="847"/>
        <end position="856"/>
    </location>
</feature>
<evidence type="ECO:0000256" key="5">
    <source>
        <dbReference type="PROSITE-ProRule" id="PRU00108"/>
    </source>
</evidence>
<dbReference type="PROSITE" id="PS00027">
    <property type="entry name" value="HOMEOBOX_1"/>
    <property type="match status" value="1"/>
</dbReference>
<feature type="region of interest" description="Disordered" evidence="7">
    <location>
        <begin position="778"/>
        <end position="873"/>
    </location>
</feature>
<dbReference type="GO" id="GO:0000981">
    <property type="term" value="F:DNA-binding transcription factor activity, RNA polymerase II-specific"/>
    <property type="evidence" value="ECO:0007669"/>
    <property type="project" value="InterPro"/>
</dbReference>
<dbReference type="SMART" id="SM00389">
    <property type="entry name" value="HOX"/>
    <property type="match status" value="10"/>
</dbReference>
<feature type="compositionally biased region" description="Low complexity" evidence="7">
    <location>
        <begin position="857"/>
        <end position="867"/>
    </location>
</feature>
<dbReference type="Pfam" id="PF00046">
    <property type="entry name" value="Homeodomain"/>
    <property type="match status" value="10"/>
</dbReference>
<dbReference type="GO" id="GO:0005634">
    <property type="term" value="C:nucleus"/>
    <property type="evidence" value="ECO:0007669"/>
    <property type="project" value="UniProtKB-SubCell"/>
</dbReference>
<evidence type="ECO:0000256" key="6">
    <source>
        <dbReference type="RuleBase" id="RU000682"/>
    </source>
</evidence>
<keyword evidence="11" id="KW-1185">Reference proteome</keyword>
<feature type="domain" description="Homeobox" evidence="9">
    <location>
        <begin position="913"/>
        <end position="973"/>
    </location>
</feature>
<keyword evidence="8" id="KW-0472">Membrane</keyword>
<dbReference type="Gene3D" id="1.10.10.60">
    <property type="entry name" value="Homeodomain-like"/>
    <property type="match status" value="10"/>
</dbReference>
<dbReference type="InterPro" id="IPR017970">
    <property type="entry name" value="Homeobox_CS"/>
</dbReference>
<feature type="DNA-binding region" description="Homeobox" evidence="5">
    <location>
        <begin position="392"/>
        <end position="451"/>
    </location>
</feature>
<dbReference type="Proteomes" id="UP000230233">
    <property type="component" value="Chromosome III"/>
</dbReference>
<proteinExistence type="predicted"/>
<feature type="DNA-binding region" description="Homeobox" evidence="5">
    <location>
        <begin position="996"/>
        <end position="1055"/>
    </location>
</feature>
<keyword evidence="8" id="KW-1133">Transmembrane helix</keyword>
<dbReference type="FunFam" id="1.10.10.60:FF:001034">
    <property type="match status" value="1"/>
</dbReference>
<feature type="domain" description="Homeobox" evidence="9">
    <location>
        <begin position="279"/>
        <end position="339"/>
    </location>
</feature>
<feature type="domain" description="Homeobox" evidence="9">
    <location>
        <begin position="1084"/>
        <end position="1135"/>
    </location>
</feature>
<feature type="region of interest" description="Disordered" evidence="7">
    <location>
        <begin position="1136"/>
        <end position="1191"/>
    </location>
</feature>
<feature type="DNA-binding region" description="Homeobox" evidence="5">
    <location>
        <begin position="281"/>
        <end position="340"/>
    </location>
</feature>
<feature type="compositionally biased region" description="Acidic residues" evidence="7">
    <location>
        <begin position="444"/>
        <end position="466"/>
    </location>
</feature>
<sequence length="1380" mass="160357">MSSDSSSSANSSLDSDRFSSNDTMVSLLARFNSGTTRIRIEHIQRRLNSAGLGNLSIVQAHVLEGQFAINMYQSRTVRAELARRTNLTETQAYEAGTKAGSSSAQPVPARVENQNAEAKIQNTVSGTPTAQPVQAPAQDYFYDKYLTSSVRKQMAKSLNTTEQQLDTFFQNRRSEEKRLLDEFKAENSSNANREGITMKEAKDAASESQNAGIENQTSVMDNQDAGTTNQNPESETPSAPQLKAGDLKYLYKLAKHWDLTQQECEAWLQGQGILRDKDNSSSKETEKLSGQQVQALEQKFRRSLYLSHSERKQLAKRVGLTEKQVKTWFHDRRTEERRLYKLSNKATDADPFNLKRGGTCYPLSSWTFSKDGTLQKVKGYCKGLGKSVNRYNPIKRRNFYLYQVTAMEQVFAVKQFLTHSEAEGLAKSIGLKEREVKEWFEDRRDDEEDKEDSESDLDYSDWDSDSNESWHPKKLSSQQVEAMEQKFAVKQFLMSSERKELAESIGLKERQVKQWFQDRRESEEDKENSEFNAGDRPNQAFYRDRTNDITFPIGDPYWYSRPTNSERYNSLNSFMPLSGEEIRQQMDALREIYANTLAKVNRYGTSGPLSSIILYSAEALLQKMDGLEQRASNLLANENSNNDTRKSSSSFQAKKLPERQSGISKLQVEAMEQNFAVKQFLARYERKQLAESIGLKERQIKEWFQDRREDEEDKEDGESDSDTDYDYDMDEWYPKKISRQQVEAMEQKFAGKQFLTHSEREGLAKSIGLKERQVKHWFQDRRDDEEVKEDMELDFDSDSDYDDDMDGPMEQYSKKSISKKSVRNRSSQRVFRDRTKDKIDTVPKLRFSPKKSKRSGTSKPLGSSSSGKELRQKLDALEQKFTDNFAKDYSKDSGASEPLSSFKARKVLERQSGFSKLPWESYSRQQVQAMEQKFAVKQFLTRSERKQLAESIGLKERQVKEWFQDRREDEEDKEVREFDSDWDSDSDYDYEMDESMEYCRKKFSCQQVEAMEQQFAVKQFLTRDELEGLAKSIGLKERQVKHWFQERRLDLEDKEDRESDFDWDSDSNYDYDMDDSLEHYSNKFSFRQAEALEKQFAKNKYLTSEVRERLARSNNLTETQKETYFIDRRRYDEKRLEMKSNKRDSDPSQGVFNVRKNKRTATVPTWCSRPTKSKRSGTNKPLSSSSSGKKLRQKLDDLEHKFTDSFAKDYLNHSGTSEPLSSFKAGKVLERQSGFSKLQVEAMEQKFAVKQFLTHDERKELAESIGLKERQVKLWFQDRRDEEEDKEATDDSDLEVDSDYDEPVEMTQKAENKEQDRYEVDREICHFGPFSGPLDSLVALLMVLVSMIVIILALCSGLYNTYNNQVHYSDPVEEDPVWIF</sequence>
<feature type="domain" description="Homeobox" evidence="9">
    <location>
        <begin position="140"/>
        <end position="179"/>
    </location>
</feature>
<comment type="caution">
    <text evidence="10">The sequence shown here is derived from an EMBL/GenBank/DDBJ whole genome shotgun (WGS) entry which is preliminary data.</text>
</comment>
<feature type="compositionally biased region" description="Acidic residues" evidence="7">
    <location>
        <begin position="709"/>
        <end position="728"/>
    </location>
</feature>
<dbReference type="PROSITE" id="PS50071">
    <property type="entry name" value="HOMEOBOX_2"/>
    <property type="match status" value="10"/>
</dbReference>
<dbReference type="PANTHER" id="PTHR24324">
    <property type="entry name" value="HOMEOBOX PROTEIN HHEX"/>
    <property type="match status" value="1"/>
</dbReference>
<feature type="DNA-binding region" description="Homeobox" evidence="5">
    <location>
        <begin position="739"/>
        <end position="789"/>
    </location>
</feature>
<protein>
    <recommendedName>
        <fullName evidence="9">Homeobox domain-containing protein</fullName>
    </recommendedName>
</protein>
<dbReference type="OrthoDB" id="6159439at2759"/>
<evidence type="ECO:0000256" key="3">
    <source>
        <dbReference type="ARBA" id="ARBA00023155"/>
    </source>
</evidence>
<feature type="compositionally biased region" description="Basic and acidic residues" evidence="7">
    <location>
        <begin position="830"/>
        <end position="843"/>
    </location>
</feature>
<evidence type="ECO:0000313" key="10">
    <source>
        <dbReference type="EMBL" id="PIC39981.1"/>
    </source>
</evidence>
<feature type="region of interest" description="Disordered" evidence="7">
    <location>
        <begin position="706"/>
        <end position="728"/>
    </location>
</feature>
<evidence type="ECO:0000256" key="2">
    <source>
        <dbReference type="ARBA" id="ARBA00023125"/>
    </source>
</evidence>
<feature type="domain" description="Homeobox" evidence="9">
    <location>
        <begin position="994"/>
        <end position="1054"/>
    </location>
</feature>
<feature type="region of interest" description="Disordered" evidence="7">
    <location>
        <begin position="518"/>
        <end position="538"/>
    </location>
</feature>
<feature type="compositionally biased region" description="Polar residues" evidence="7">
    <location>
        <begin position="1160"/>
        <end position="1170"/>
    </location>
</feature>
<feature type="region of interest" description="Disordered" evidence="7">
    <location>
        <begin position="441"/>
        <end position="477"/>
    </location>
</feature>
<dbReference type="EMBL" id="PDUG01000003">
    <property type="protein sequence ID" value="PIC39981.1"/>
    <property type="molecule type" value="Genomic_DNA"/>
</dbReference>
<feature type="DNA-binding region" description="Homeobox" evidence="5">
    <location>
        <begin position="1228"/>
        <end position="1287"/>
    </location>
</feature>
<reference evidence="11" key="1">
    <citation type="submission" date="2017-10" db="EMBL/GenBank/DDBJ databases">
        <title>Rapid genome shrinkage in a self-fertile nematode reveals novel sperm competition proteins.</title>
        <authorList>
            <person name="Yin D."/>
            <person name="Schwarz E.M."/>
            <person name="Thomas C.G."/>
            <person name="Felde R.L."/>
            <person name="Korf I.F."/>
            <person name="Cutter A.D."/>
            <person name="Schartner C.M."/>
            <person name="Ralston E.J."/>
            <person name="Meyer B.J."/>
            <person name="Haag E.S."/>
        </authorList>
    </citation>
    <scope>NUCLEOTIDE SEQUENCE [LARGE SCALE GENOMIC DNA]</scope>
    <source>
        <strain evidence="11">JU1422</strain>
    </source>
</reference>
<feature type="compositionally biased region" description="Basic and acidic residues" evidence="7">
    <location>
        <begin position="1136"/>
        <end position="1146"/>
    </location>
</feature>
<feature type="domain" description="Homeobox" evidence="9">
    <location>
        <begin position="466"/>
        <end position="526"/>
    </location>
</feature>
<dbReference type="InterPro" id="IPR001356">
    <property type="entry name" value="HD"/>
</dbReference>
<feature type="DNA-binding region" description="Homeobox" evidence="5">
    <location>
        <begin position="468"/>
        <end position="527"/>
    </location>
</feature>
<feature type="DNA-binding region" description="Homeobox" evidence="5">
    <location>
        <begin position="1086"/>
        <end position="1136"/>
    </location>
</feature>
<keyword evidence="2 5" id="KW-0238">DNA-binding</keyword>
<evidence type="ECO:0000256" key="8">
    <source>
        <dbReference type="SAM" id="Phobius"/>
    </source>
</evidence>
<feature type="domain" description="Homeobox" evidence="9">
    <location>
        <begin position="737"/>
        <end position="788"/>
    </location>
</feature>
<feature type="DNA-binding region" description="Homeobox" evidence="5">
    <location>
        <begin position="142"/>
        <end position="180"/>
    </location>
</feature>
<feature type="domain" description="Homeobox" evidence="9">
    <location>
        <begin position="1226"/>
        <end position="1286"/>
    </location>
</feature>
<keyword evidence="4 5" id="KW-0539">Nucleus</keyword>
<evidence type="ECO:0000256" key="1">
    <source>
        <dbReference type="ARBA" id="ARBA00004123"/>
    </source>
</evidence>
<feature type="domain" description="Homeobox" evidence="9">
    <location>
        <begin position="390"/>
        <end position="450"/>
    </location>
</feature>
<feature type="compositionally biased region" description="Acidic residues" evidence="7">
    <location>
        <begin position="786"/>
        <end position="807"/>
    </location>
</feature>
<dbReference type="PANTHER" id="PTHR24324:SF5">
    <property type="entry name" value="HEMATOPOIETICALLY-EXPRESSED HOMEOBOX PROTEIN HHEX"/>
    <property type="match status" value="1"/>
</dbReference>
<dbReference type="SUPFAM" id="SSF46689">
    <property type="entry name" value="Homeodomain-like"/>
    <property type="match status" value="11"/>
</dbReference>
<dbReference type="InterPro" id="IPR051000">
    <property type="entry name" value="Homeobox_DNA-bind_prot"/>
</dbReference>
<organism evidence="10 11">
    <name type="scientific">Caenorhabditis nigoni</name>
    <dbReference type="NCBI Taxonomy" id="1611254"/>
    <lineage>
        <taxon>Eukaryota</taxon>
        <taxon>Metazoa</taxon>
        <taxon>Ecdysozoa</taxon>
        <taxon>Nematoda</taxon>
        <taxon>Chromadorea</taxon>
        <taxon>Rhabditida</taxon>
        <taxon>Rhabditina</taxon>
        <taxon>Rhabditomorpha</taxon>
        <taxon>Rhabditoidea</taxon>
        <taxon>Rhabditidae</taxon>
        <taxon>Peloderinae</taxon>
        <taxon>Caenorhabditis</taxon>
    </lineage>
</organism>
<evidence type="ECO:0000256" key="4">
    <source>
        <dbReference type="ARBA" id="ARBA00023242"/>
    </source>
</evidence>
<name>A0A2G5UKV2_9PELO</name>
<feature type="region of interest" description="Disordered" evidence="7">
    <location>
        <begin position="636"/>
        <end position="658"/>
    </location>
</feature>
<accession>A0A2G5UKV2</accession>
<feature type="transmembrane region" description="Helical" evidence="8">
    <location>
        <begin position="1337"/>
        <end position="1359"/>
    </location>
</feature>
<feature type="compositionally biased region" description="Basic and acidic residues" evidence="7">
    <location>
        <begin position="196"/>
        <end position="205"/>
    </location>
</feature>
<feature type="DNA-binding region" description="Homeobox" evidence="5">
    <location>
        <begin position="656"/>
        <end position="715"/>
    </location>
</feature>
<evidence type="ECO:0000313" key="11">
    <source>
        <dbReference type="Proteomes" id="UP000230233"/>
    </source>
</evidence>
<feature type="compositionally biased region" description="Polar residues" evidence="7">
    <location>
        <begin position="206"/>
        <end position="239"/>
    </location>
</feature>
<feature type="region of interest" description="Disordered" evidence="7">
    <location>
        <begin position="182"/>
        <end position="241"/>
    </location>
</feature>
<comment type="subcellular location">
    <subcellularLocation>
        <location evidence="1 5 6">Nucleus</location>
    </subcellularLocation>
</comment>
<gene>
    <name evidence="10" type="primary">Cnig_chr_III.g11487</name>
    <name evidence="10" type="ORF">B9Z55_011487</name>
</gene>
<feature type="domain" description="Homeobox" evidence="9">
    <location>
        <begin position="654"/>
        <end position="714"/>
    </location>
</feature>
<dbReference type="CDD" id="cd00086">
    <property type="entry name" value="homeodomain"/>
    <property type="match status" value="11"/>
</dbReference>
<keyword evidence="8" id="KW-0812">Transmembrane</keyword>